<keyword evidence="1 3" id="KW-0963">Cytoplasm</keyword>
<feature type="domain" description="PIH1D1/2/3 CS-like" evidence="6">
    <location>
        <begin position="236"/>
        <end position="335"/>
    </location>
</feature>
<dbReference type="InterPro" id="IPR012981">
    <property type="entry name" value="PIH1_N"/>
</dbReference>
<feature type="compositionally biased region" description="Basic residues" evidence="4">
    <location>
        <begin position="875"/>
        <end position="890"/>
    </location>
</feature>
<dbReference type="InterPro" id="IPR034727">
    <property type="entry name" value="Kintoun"/>
</dbReference>
<dbReference type="GO" id="GO:0070286">
    <property type="term" value="P:axonemal dynein complex assembly"/>
    <property type="evidence" value="ECO:0007669"/>
    <property type="project" value="UniProtKB-UniRule"/>
</dbReference>
<feature type="domain" description="PIH1 N-terminal" evidence="5">
    <location>
        <begin position="38"/>
        <end position="200"/>
    </location>
</feature>
<feature type="region of interest" description="Disordered" evidence="4">
    <location>
        <begin position="866"/>
        <end position="898"/>
    </location>
</feature>
<name>A0A1Q3FYI6_CULTA</name>
<feature type="region of interest" description="Disordered" evidence="4">
    <location>
        <begin position="586"/>
        <end position="615"/>
    </location>
</feature>
<dbReference type="GO" id="GO:0120293">
    <property type="term" value="C:dynein axonemal particle"/>
    <property type="evidence" value="ECO:0007669"/>
    <property type="project" value="UniProtKB-SubCell"/>
</dbReference>
<evidence type="ECO:0000313" key="7">
    <source>
        <dbReference type="EMBL" id="JAV32634.1"/>
    </source>
</evidence>
<evidence type="ECO:0000256" key="3">
    <source>
        <dbReference type="HAMAP-Rule" id="MF_03069"/>
    </source>
</evidence>
<reference evidence="7" key="1">
    <citation type="submission" date="2017-01" db="EMBL/GenBank/DDBJ databases">
        <title>A deep insight into the sialotranscriptome of adult male and female Cluex tarsalis mosquitoes.</title>
        <authorList>
            <person name="Ribeiro J.M."/>
            <person name="Moreira F."/>
            <person name="Bernard K.A."/>
            <person name="Calvo E."/>
        </authorList>
    </citation>
    <scope>NUCLEOTIDE SEQUENCE</scope>
    <source>
        <strain evidence="7">Kern County</strain>
        <tissue evidence="7">Salivary glands</tissue>
    </source>
</reference>
<organism evidence="7">
    <name type="scientific">Culex tarsalis</name>
    <name type="common">Encephalitis mosquito</name>
    <dbReference type="NCBI Taxonomy" id="7177"/>
    <lineage>
        <taxon>Eukaryota</taxon>
        <taxon>Metazoa</taxon>
        <taxon>Ecdysozoa</taxon>
        <taxon>Arthropoda</taxon>
        <taxon>Hexapoda</taxon>
        <taxon>Insecta</taxon>
        <taxon>Pterygota</taxon>
        <taxon>Neoptera</taxon>
        <taxon>Endopterygota</taxon>
        <taxon>Diptera</taxon>
        <taxon>Nematocera</taxon>
        <taxon>Culicoidea</taxon>
        <taxon>Culicidae</taxon>
        <taxon>Culicinae</taxon>
        <taxon>Culicini</taxon>
        <taxon>Culex</taxon>
        <taxon>Culex</taxon>
    </lineage>
</organism>
<comment type="function">
    <text evidence="3">Required for cytoplasmic pre-assembly of axonemal dyneins, thereby playing a central role in motility in cilia and flagella. Involved in pre-assembly of dynein arm complexes in the cytoplasm before intraflagellar transport loads them for the ciliary compartment.</text>
</comment>
<evidence type="ECO:0000256" key="2">
    <source>
        <dbReference type="ARBA" id="ARBA00024190"/>
    </source>
</evidence>
<dbReference type="InterPro" id="IPR050734">
    <property type="entry name" value="PIH1/Kintoun_subfamily"/>
</dbReference>
<evidence type="ECO:0000259" key="6">
    <source>
        <dbReference type="Pfam" id="PF18201"/>
    </source>
</evidence>
<dbReference type="Pfam" id="PF08190">
    <property type="entry name" value="PIH1"/>
    <property type="match status" value="1"/>
</dbReference>
<accession>A0A1Q3FYI6</accession>
<feature type="compositionally biased region" description="Basic residues" evidence="4">
    <location>
        <begin position="601"/>
        <end position="613"/>
    </location>
</feature>
<dbReference type="Pfam" id="PF18201">
    <property type="entry name" value="PIH1_CS"/>
    <property type="match status" value="1"/>
</dbReference>
<feature type="region of interest" description="Disordered" evidence="4">
    <location>
        <begin position="199"/>
        <end position="231"/>
    </location>
</feature>
<comment type="similarity">
    <text evidence="3">Belongs to the PIH1 family. Kintoun subfamily.</text>
</comment>
<feature type="compositionally biased region" description="Basic and acidic residues" evidence="4">
    <location>
        <begin position="556"/>
        <end position="565"/>
    </location>
</feature>
<dbReference type="HAMAP" id="MF_03069">
    <property type="entry name" value="Kintoun"/>
    <property type="match status" value="1"/>
</dbReference>
<protein>
    <recommendedName>
        <fullName evidence="3">Protein kintoun</fullName>
    </recommendedName>
    <alternativeName>
        <fullName evidence="3">Dynein assembly factor 2, axonemal homolog</fullName>
    </alternativeName>
</protein>
<evidence type="ECO:0000256" key="1">
    <source>
        <dbReference type="ARBA" id="ARBA00022490"/>
    </source>
</evidence>
<dbReference type="PANTHER" id="PTHR22997:SF3">
    <property type="entry name" value="PROTEIN KINTOUN"/>
    <property type="match status" value="1"/>
</dbReference>
<dbReference type="GO" id="GO:0060285">
    <property type="term" value="P:cilium-dependent cell motility"/>
    <property type="evidence" value="ECO:0007669"/>
    <property type="project" value="UniProtKB-UniRule"/>
</dbReference>
<proteinExistence type="inferred from homology"/>
<evidence type="ECO:0000259" key="5">
    <source>
        <dbReference type="Pfam" id="PF08190"/>
    </source>
</evidence>
<dbReference type="InterPro" id="IPR041442">
    <property type="entry name" value="PIH1D1/2/3_CS-like"/>
</dbReference>
<feature type="region of interest" description="Disordered" evidence="4">
    <location>
        <begin position="765"/>
        <end position="840"/>
    </location>
</feature>
<dbReference type="EMBL" id="GFDL01002411">
    <property type="protein sequence ID" value="JAV32634.1"/>
    <property type="molecule type" value="Transcribed_RNA"/>
</dbReference>
<comment type="subcellular location">
    <subcellularLocation>
        <location evidence="3">Cytoplasm</location>
    </subcellularLocation>
    <subcellularLocation>
        <location evidence="2">Dynein axonemal particle</location>
    </subcellularLocation>
</comment>
<feature type="compositionally biased region" description="Basic and acidic residues" evidence="4">
    <location>
        <begin position="214"/>
        <end position="228"/>
    </location>
</feature>
<evidence type="ECO:0000256" key="4">
    <source>
        <dbReference type="SAM" id="MobiDB-lite"/>
    </source>
</evidence>
<dbReference type="AlphaFoldDB" id="A0A1Q3FYI6"/>
<dbReference type="PANTHER" id="PTHR22997">
    <property type="entry name" value="PIH1 DOMAIN-CONTAINING PROTEIN 1"/>
    <property type="match status" value="1"/>
</dbReference>
<sequence length="906" mass="102549">MSNLSEPIQLTRDEYRNITRCLGDENFQKLFAEYCSELSDPENRLQYEKELKLLEAERGYDVKFIKPLPGYVIKTTTKEDNKIFINVCHSDLVGMPESKATKNGIGQKGLEWSIPYAQTHPRKDYDNRKNECVVYDVVFHYDTLHLAKQNANFRKLVTDTAVDAVESSFNVPLNKINLKFPKLQYKGVPKMSVIRQKANNSSNENHQVVKKSTKKFDNNDNTDNKENMNHTANNEFATPKFKLVHKKSVDYFEMTNERNDSDVKPDEIVIEVELPLLNSASDCVLNVTQQELHLISHEPARYKLQVKLPFEVSEKSGSAKFNTDEKTLTISLPVIKKTAFQLKGSNNVVCTNNSPVSEKCDSKTVQNESKKEMISLTKSAVGNNFENRKKLFPKFSTNKMDSIFAFTLNVRNVDPASIEVQKGTDSVKCEFSNIGSGFFPSYYVFFARFPNANICDIEYEEWKNCLILKVILDSSQLDCYYVGVDEDDLTEYSIMEHITDKKNKFGKEIEDDSLCIAVSKSTAKQERKLSNMSIEIKTKHNSGTECINMEDENAGGEDKTDPSVKSLEHMQKDDITEESGTLEAELNATEDNTENCQESKKQKRHPRRKHKKRSLSESCCDQLKVILENETAKMEPEQLQNKQSAGEEDDVYPEKQQRKGRSVSESCSLEPETAKAKESHVVPNVLSQLNRKSSHRGILKYASLERSISECSDDHYLASSIDSSTVTNSLEQPNSYLSDSCRKTVRFNEFIKTKLFRSNTSILAQKKKNAKKNESKRRALSRRLSEGESTDNDDKDHVIGPDAPDAEVQQYQEHDSGISLHSDAELSGGNELDTDTTEGADHGARKKVEVMQSNPIDIVANVGNVCGKSKENSSKKPKASRCNASKHHKGSNGMQFKSEMIFDIEV</sequence>
<feature type="region of interest" description="Disordered" evidence="4">
    <location>
        <begin position="540"/>
        <end position="565"/>
    </location>
</feature>
<feature type="region of interest" description="Disordered" evidence="4">
    <location>
        <begin position="631"/>
        <end position="679"/>
    </location>
</feature>